<evidence type="ECO:0000256" key="1">
    <source>
        <dbReference type="ARBA" id="ARBA00004337"/>
    </source>
</evidence>
<dbReference type="PANTHER" id="PTHR10766:SF135">
    <property type="entry name" value="TRANSMEMBRANE 9 SUPERFAMILY MEMBER"/>
    <property type="match status" value="1"/>
</dbReference>
<evidence type="ECO:0000256" key="6">
    <source>
        <dbReference type="ARBA" id="ARBA00022753"/>
    </source>
</evidence>
<keyword evidence="11" id="KW-1185">Reference proteome</keyword>
<keyword evidence="7" id="KW-1133">Transmembrane helix</keyword>
<dbReference type="eggNOG" id="KOG1278">
    <property type="taxonomic scope" value="Eukaryota"/>
</dbReference>
<evidence type="ECO:0000256" key="2">
    <source>
        <dbReference type="ARBA" id="ARBA00004653"/>
    </source>
</evidence>
<dbReference type="AlphaFoldDB" id="A0A1U7XBH2"/>
<dbReference type="PANTHER" id="PTHR10766">
    <property type="entry name" value="TRANSMEMBRANE 9 SUPERFAMILY PROTEIN"/>
    <property type="match status" value="1"/>
</dbReference>
<evidence type="ECO:0000313" key="12">
    <source>
        <dbReference type="RefSeq" id="XP_009786986.1"/>
    </source>
</evidence>
<organism evidence="11 12">
    <name type="scientific">Nicotiana sylvestris</name>
    <name type="common">Wood tobacco</name>
    <name type="synonym">South American tobacco</name>
    <dbReference type="NCBI Taxonomy" id="4096"/>
    <lineage>
        <taxon>Eukaryota</taxon>
        <taxon>Viridiplantae</taxon>
        <taxon>Streptophyta</taxon>
        <taxon>Embryophyta</taxon>
        <taxon>Tracheophyta</taxon>
        <taxon>Spermatophyta</taxon>
        <taxon>Magnoliopsida</taxon>
        <taxon>eudicotyledons</taxon>
        <taxon>Gunneridae</taxon>
        <taxon>Pentapetalae</taxon>
        <taxon>asterids</taxon>
        <taxon>lamiids</taxon>
        <taxon>Solanales</taxon>
        <taxon>Solanaceae</taxon>
        <taxon>Nicotianoideae</taxon>
        <taxon>Nicotianeae</taxon>
        <taxon>Nicotiana</taxon>
    </lineage>
</organism>
<evidence type="ECO:0000256" key="4">
    <source>
        <dbReference type="ARBA" id="ARBA00022692"/>
    </source>
</evidence>
<keyword evidence="9" id="KW-0472">Membrane</keyword>
<dbReference type="GO" id="GO:0010008">
    <property type="term" value="C:endosome membrane"/>
    <property type="evidence" value="ECO:0007669"/>
    <property type="project" value="UniProtKB-SubCell"/>
</dbReference>
<dbReference type="InterPro" id="IPR004240">
    <property type="entry name" value="EMP70"/>
</dbReference>
<dbReference type="Pfam" id="PF02990">
    <property type="entry name" value="EMP70"/>
    <property type="match status" value="1"/>
</dbReference>
<comment type="subcellular location">
    <subcellularLocation>
        <location evidence="1">Endosome membrane</location>
        <topology evidence="1">Multi-pass membrane protein</topology>
    </subcellularLocation>
    <subcellularLocation>
        <location evidence="2">Golgi apparatus membrane</location>
        <topology evidence="2">Multi-pass membrane protein</topology>
    </subcellularLocation>
</comment>
<evidence type="ECO:0000256" key="8">
    <source>
        <dbReference type="ARBA" id="ARBA00023034"/>
    </source>
</evidence>
<reference evidence="12" key="2">
    <citation type="submission" date="2025-08" db="UniProtKB">
        <authorList>
            <consortium name="RefSeq"/>
        </authorList>
    </citation>
    <scope>IDENTIFICATION</scope>
    <source>
        <tissue evidence="12">Leaf</tissue>
    </source>
</reference>
<protein>
    <recommendedName>
        <fullName evidence="10">Transmembrane 9 superfamily member</fullName>
    </recommendedName>
</protein>
<keyword evidence="8" id="KW-0333">Golgi apparatus</keyword>
<proteinExistence type="inferred from homology"/>
<keyword evidence="6" id="KW-0967">Endosome</keyword>
<evidence type="ECO:0000256" key="9">
    <source>
        <dbReference type="ARBA" id="ARBA00023136"/>
    </source>
</evidence>
<comment type="similarity">
    <text evidence="3 10">Belongs to the nonaspanin (TM9SF) (TC 9.A.2) family.</text>
</comment>
<evidence type="ECO:0000256" key="3">
    <source>
        <dbReference type="ARBA" id="ARBA00005227"/>
    </source>
</evidence>
<evidence type="ECO:0000256" key="5">
    <source>
        <dbReference type="ARBA" id="ARBA00022729"/>
    </source>
</evidence>
<dbReference type="GO" id="GO:0072657">
    <property type="term" value="P:protein localization to membrane"/>
    <property type="evidence" value="ECO:0007669"/>
    <property type="project" value="TreeGrafter"/>
</dbReference>
<dbReference type="RefSeq" id="XP_009786986.1">
    <property type="nucleotide sequence ID" value="XM_009788684.1"/>
</dbReference>
<keyword evidence="4" id="KW-0812">Transmembrane</keyword>
<keyword evidence="12" id="KW-0675">Receptor</keyword>
<name>A0A1U7XBH2_NICSY</name>
<evidence type="ECO:0000256" key="7">
    <source>
        <dbReference type="ARBA" id="ARBA00022989"/>
    </source>
</evidence>
<gene>
    <name evidence="12" type="primary">LOC104235016</name>
</gene>
<keyword evidence="5" id="KW-0732">Signal</keyword>
<dbReference type="GO" id="GO:0000139">
    <property type="term" value="C:Golgi membrane"/>
    <property type="evidence" value="ECO:0007669"/>
    <property type="project" value="UniProtKB-SubCell"/>
</dbReference>
<sequence>MILDNLPVAVPRRKMDGSGEKVYERGFQVGFKGRFAGRKEKSYFMNNHLNFKVMYHEDLETGTARVVGFEVIPLSINHGYKKWDEQNTKLTTCKPGKPTVFRTNSVPQEIVADNKVVFTYDVSFEESKFSECPLSQ</sequence>
<evidence type="ECO:0000313" key="11">
    <source>
        <dbReference type="Proteomes" id="UP000189701"/>
    </source>
</evidence>
<dbReference type="Proteomes" id="UP000189701">
    <property type="component" value="Unplaced"/>
</dbReference>
<evidence type="ECO:0000256" key="10">
    <source>
        <dbReference type="RuleBase" id="RU363079"/>
    </source>
</evidence>
<accession>A0A1U7XBH2</accession>
<reference evidence="11" key="1">
    <citation type="journal article" date="2013" name="Genome Biol.">
        <title>Reference genomes and transcriptomes of Nicotiana sylvestris and Nicotiana tomentosiformis.</title>
        <authorList>
            <person name="Sierro N."/>
            <person name="Battey J.N."/>
            <person name="Ouadi S."/>
            <person name="Bovet L."/>
            <person name="Goepfert S."/>
            <person name="Bakaher N."/>
            <person name="Peitsch M.C."/>
            <person name="Ivanov N.V."/>
        </authorList>
    </citation>
    <scope>NUCLEOTIDE SEQUENCE [LARGE SCALE GENOMIC DNA]</scope>
</reference>